<evidence type="ECO:0000313" key="2">
    <source>
        <dbReference type="EMBL" id="KAF4640508.1"/>
    </source>
</evidence>
<dbReference type="Proteomes" id="UP000557509">
    <property type="component" value="Unassembled WGS sequence"/>
</dbReference>
<feature type="compositionally biased region" description="Basic and acidic residues" evidence="1">
    <location>
        <begin position="369"/>
        <end position="382"/>
    </location>
</feature>
<reference evidence="2 3" key="1">
    <citation type="submission" date="2020-03" db="EMBL/GenBank/DDBJ databases">
        <title>Genome sequence of Toxoplasma gondii RH-88 strain.</title>
        <authorList>
            <person name="Lorenzi H.A."/>
            <person name="Venepally P."/>
            <person name="Rozenberg A."/>
            <person name="Sibley D."/>
        </authorList>
    </citation>
    <scope>NUCLEOTIDE SEQUENCE [LARGE SCALE GENOMIC DNA]</scope>
    <source>
        <strain evidence="2 3">RH-88</strain>
    </source>
</reference>
<dbReference type="VEuPathDB" id="ToxoDB:TGME49_224680"/>
<feature type="region of interest" description="Disordered" evidence="1">
    <location>
        <begin position="363"/>
        <end position="382"/>
    </location>
</feature>
<evidence type="ECO:0008006" key="4">
    <source>
        <dbReference type="Google" id="ProtNLM"/>
    </source>
</evidence>
<evidence type="ECO:0000313" key="3">
    <source>
        <dbReference type="Proteomes" id="UP000557509"/>
    </source>
</evidence>
<feature type="region of interest" description="Disordered" evidence="1">
    <location>
        <begin position="514"/>
        <end position="630"/>
    </location>
</feature>
<feature type="compositionally biased region" description="Basic and acidic residues" evidence="1">
    <location>
        <begin position="809"/>
        <end position="818"/>
    </location>
</feature>
<feature type="compositionally biased region" description="Low complexity" evidence="1">
    <location>
        <begin position="554"/>
        <end position="575"/>
    </location>
</feature>
<feature type="compositionally biased region" description="Basic and acidic residues" evidence="1">
    <location>
        <begin position="588"/>
        <end position="608"/>
    </location>
</feature>
<feature type="compositionally biased region" description="Basic and acidic residues" evidence="1">
    <location>
        <begin position="523"/>
        <end position="552"/>
    </location>
</feature>
<gene>
    <name evidence="2" type="ORF">TGRH88_044340</name>
</gene>
<dbReference type="AlphaFoldDB" id="A0A7J6K021"/>
<feature type="region of interest" description="Disordered" evidence="1">
    <location>
        <begin position="702"/>
        <end position="740"/>
    </location>
</feature>
<feature type="compositionally biased region" description="Basic and acidic residues" evidence="1">
    <location>
        <begin position="719"/>
        <end position="734"/>
    </location>
</feature>
<protein>
    <recommendedName>
        <fullName evidence="4">Oocyst wall protein</fullName>
    </recommendedName>
</protein>
<feature type="region of interest" description="Disordered" evidence="1">
    <location>
        <begin position="809"/>
        <end position="828"/>
    </location>
</feature>
<keyword evidence="3" id="KW-1185">Reference proteome</keyword>
<evidence type="ECO:0000256" key="1">
    <source>
        <dbReference type="SAM" id="MobiDB-lite"/>
    </source>
</evidence>
<proteinExistence type="predicted"/>
<organism evidence="2 3">
    <name type="scientific">Toxoplasma gondii</name>
    <dbReference type="NCBI Taxonomy" id="5811"/>
    <lineage>
        <taxon>Eukaryota</taxon>
        <taxon>Sar</taxon>
        <taxon>Alveolata</taxon>
        <taxon>Apicomplexa</taxon>
        <taxon>Conoidasida</taxon>
        <taxon>Coccidia</taxon>
        <taxon>Eucoccidiorida</taxon>
        <taxon>Eimeriorina</taxon>
        <taxon>Sarcocystidae</taxon>
        <taxon>Toxoplasma</taxon>
    </lineage>
</organism>
<accession>A0A7J6K021</accession>
<dbReference type="EMBL" id="JAAUHK010000195">
    <property type="protein sequence ID" value="KAF4640508.1"/>
    <property type="molecule type" value="Genomic_DNA"/>
</dbReference>
<name>A0A7J6K021_TOXGO</name>
<comment type="caution">
    <text evidence="2">The sequence shown here is derived from an EMBL/GenBank/DDBJ whole genome shotgun (WGS) entry which is preliminary data.</text>
</comment>
<feature type="compositionally biased region" description="Pro residues" evidence="1">
    <location>
        <begin position="707"/>
        <end position="716"/>
    </location>
</feature>
<sequence length="828" mass="91134">MIDGLCVRRTYKEIGYVCRKGDLDENNRCILKQLLPPILKCPPGYKVIEDLCVLHRPISCGDTDAPPSFPFSHSLEREAASFSIKREQSIYSPHKGISNAFNTHESGAFLGVNKSPHSKTANEVSHRGVHSPVFPYEYDVSGGNPEQSYVSVVTSTLGGHNMTSSRESDAYVAPENRPLISRIENSNQEPYGHSYGGDYGKTNEQPGDVFHSEELTSNGEAFGQYGILPEGLQHSYRPHRLFTQKASRMHLYPQEDEFSTIIPLPAYSGMIRESHDQHGNNVMPLLSSSQETYIPTISLHDSSSALLLPDAPYLTEDSEWARNVQNHVPASAATSGPSSVLSPFSSSADLLHKNEASPRYLAMARKGASPKEEKISGGRTERKKAVQIEGRVIPKELLESENRVFLGKDSRKHGKTEPRRLLGGIETQSNLEDHCYETLTVEPNRGCPFDFTLEIFKDDSIKSPVLVCMGVRVLPSEALCAGKVVDSRCLVETKRHAKWFCPLDVVVEQAPEPKIKKSLPKPGEPKKTPGSHSESEKVKDGSSKQEQTDKKPTSRSASASTERSSSAAVLDASSAPRHAQGTNSTDPNVKKPGEETAKDEREKEVDRARHPRPRQLENVVTPGRIDRTGVSVGPWADALFVNKAEDAGSDRSAFRQLGKLPFALLVMEINERRKVSDPKQRMKDEVEKMNSSRKIDVDAALHHPVASPVPPVPPSPGQKEGKRMKDIKAKKLSDPPEPPPTGLCYREQIVDQIVVCPEGYNVTPAQACQATSQPVVTCHAGFLLLPEGVCVQYVYAELVDILGLTPSSEEKPKSIDKLKKSKATGFRI</sequence>